<feature type="region of interest" description="Disordered" evidence="16">
    <location>
        <begin position="921"/>
        <end position="958"/>
    </location>
</feature>
<evidence type="ECO:0000259" key="19">
    <source>
        <dbReference type="PROSITE" id="PS50011"/>
    </source>
</evidence>
<evidence type="ECO:0000259" key="20">
    <source>
        <dbReference type="PROSITE" id="PS51473"/>
    </source>
</evidence>
<dbReference type="PROSITE" id="PS00107">
    <property type="entry name" value="PROTEIN_KINASE_ATP"/>
    <property type="match status" value="1"/>
</dbReference>
<evidence type="ECO:0000256" key="17">
    <source>
        <dbReference type="SAM" id="Phobius"/>
    </source>
</evidence>
<dbReference type="Gene3D" id="3.30.200.20">
    <property type="entry name" value="Phosphorylase Kinase, domain 1"/>
    <property type="match status" value="1"/>
</dbReference>
<keyword evidence="4" id="KW-0808">Transferase</keyword>
<evidence type="ECO:0000256" key="5">
    <source>
        <dbReference type="ARBA" id="ARBA00022692"/>
    </source>
</evidence>
<sequence length="958" mass="107062">MEGKFFFGHCLIWVMLLLWQIHGYKSCILKERKALLELKDYLISKSSESLVGSVLKARPEEPDLEYGEAIPVLSNYETWTNDTKSDCCWWNGIKCNRTSGRFIGLSVGSVCFREPNSLLNLSFLNPFDEVQSLNLSGERYVQSYSGFFDDVEGYKSLRRLRNLEILDVSWNGSQDGPFPIKGVFSICHDPSPGLAFVSLRIMAGFSHLTKLKALDLSLNKFSGSMELQELKNLKNFELLNLNRLHGFISELTNLPKLELLNLARNNFSGPITEEFQVYFAAFQEFEIKFATKQSCSAIYVSAQTCDDTAGNFKPGSPYDKNRRLINSTLASNITSHNGWVNGSIGLGPNIVYDMGMCSPGAGPDSCSSCINDAFDSLVGACSNQSDAFSWLGEEILCLVRYSSKSFGVLSLKPFSRFYNNFYIKNEDQKGFDSVWDGLMTRMITSASSSVRNSSSNSSSPLPLSSSKYYAKDVSPVPIYGNITVLMQCTQDISSNDCKRCLQTSVDYYKKELHGRKGSIIMRPSCFFRWELFPFSGVFDNINLQFRPSLAPSLPPSSPHSEADLTSKTKTKDKGFSGGKIAATVIVVFVAIIVSVVGIAIIKRRKRKQDIELPTESVQFDLKTIEAATNNFSEHNKLGEGGFGEVYKGMLMNGTEVAVKRLSKTSGQGEVEFKNEVVVVAKLQHRNLVRLLGFSLHGEEKLLVYEFVPNQSLDYFLFDPSKRVQLNWTVRRNIVVGITRGVLYLHQDSRLKIIHRDLKASNILLDAHMNPKIADFGMARIFGVDQTVANTARVVGTFGYMPPEYVTHGQFSTKSDVYSFGVLILEIISGRKNSSFYQMDGLVNNLVTYVWRLWENESLIELVDNGIKEDCKRDEVIRYIHIGMLCVQENPVDRPTLSTIYQMLTNSSVTLPVPRTPGFFFGNGPRSNPSAHGLEPGQSSSKSIPCSVDEATITDVTPR</sequence>
<feature type="region of interest" description="Disordered" evidence="16">
    <location>
        <begin position="552"/>
        <end position="573"/>
    </location>
</feature>
<protein>
    <submittedName>
        <fullName evidence="21">(rape) hypothetical protein</fullName>
    </submittedName>
</protein>
<dbReference type="SUPFAM" id="SSF56112">
    <property type="entry name" value="Protein kinase-like (PK-like)"/>
    <property type="match status" value="1"/>
</dbReference>
<dbReference type="InterPro" id="IPR008271">
    <property type="entry name" value="Ser/Thr_kinase_AS"/>
</dbReference>
<dbReference type="Pfam" id="PF01657">
    <property type="entry name" value="Stress-antifung"/>
    <property type="match status" value="2"/>
</dbReference>
<dbReference type="Gene3D" id="3.80.10.10">
    <property type="entry name" value="Ribonuclease Inhibitor"/>
    <property type="match status" value="2"/>
</dbReference>
<dbReference type="PROSITE" id="PS50011">
    <property type="entry name" value="PROTEIN_KINASE_DOM"/>
    <property type="match status" value="1"/>
</dbReference>
<dbReference type="SMART" id="SM00220">
    <property type="entry name" value="S_TKc"/>
    <property type="match status" value="1"/>
</dbReference>
<dbReference type="FunFam" id="1.10.510.10:FF:000129">
    <property type="entry name" value="cysteine-rich receptor-like protein kinase 10"/>
    <property type="match status" value="1"/>
</dbReference>
<keyword evidence="10 15" id="KW-0067">ATP-binding</keyword>
<keyword evidence="8 15" id="KW-0547">Nucleotide-binding</keyword>
<keyword evidence="6 18" id="KW-0732">Signal</keyword>
<keyword evidence="13" id="KW-0675">Receptor</keyword>
<evidence type="ECO:0000256" key="7">
    <source>
        <dbReference type="ARBA" id="ARBA00022737"/>
    </source>
</evidence>
<evidence type="ECO:0000256" key="8">
    <source>
        <dbReference type="ARBA" id="ARBA00022741"/>
    </source>
</evidence>
<keyword evidence="12 17" id="KW-0472">Membrane</keyword>
<evidence type="ECO:0000256" key="6">
    <source>
        <dbReference type="ARBA" id="ARBA00022729"/>
    </source>
</evidence>
<evidence type="ECO:0000256" key="18">
    <source>
        <dbReference type="SAM" id="SignalP"/>
    </source>
</evidence>
<dbReference type="InterPro" id="IPR017441">
    <property type="entry name" value="Protein_kinase_ATP_BS"/>
</dbReference>
<dbReference type="GO" id="GO:0016020">
    <property type="term" value="C:membrane"/>
    <property type="evidence" value="ECO:0007669"/>
    <property type="project" value="UniProtKB-SubCell"/>
</dbReference>
<organism evidence="21">
    <name type="scientific">Brassica napus</name>
    <name type="common">Rape</name>
    <dbReference type="NCBI Taxonomy" id="3708"/>
    <lineage>
        <taxon>Eukaryota</taxon>
        <taxon>Viridiplantae</taxon>
        <taxon>Streptophyta</taxon>
        <taxon>Embryophyta</taxon>
        <taxon>Tracheophyta</taxon>
        <taxon>Spermatophyta</taxon>
        <taxon>Magnoliopsida</taxon>
        <taxon>eudicotyledons</taxon>
        <taxon>Gunneridae</taxon>
        <taxon>Pentapetalae</taxon>
        <taxon>rosids</taxon>
        <taxon>malvids</taxon>
        <taxon>Brassicales</taxon>
        <taxon>Brassicaceae</taxon>
        <taxon>Brassiceae</taxon>
        <taxon>Brassica</taxon>
    </lineage>
</organism>
<dbReference type="SUPFAM" id="SSF52047">
    <property type="entry name" value="RNI-like"/>
    <property type="match status" value="1"/>
</dbReference>
<keyword evidence="9" id="KW-0418">Kinase</keyword>
<evidence type="ECO:0000256" key="9">
    <source>
        <dbReference type="ARBA" id="ARBA00022777"/>
    </source>
</evidence>
<evidence type="ECO:0000256" key="10">
    <source>
        <dbReference type="ARBA" id="ARBA00022840"/>
    </source>
</evidence>
<keyword evidence="11 17" id="KW-1133">Transmembrane helix</keyword>
<dbReference type="PANTHER" id="PTHR27002">
    <property type="entry name" value="RECEPTOR-LIKE SERINE/THREONINE-PROTEIN KINASE SD1-8"/>
    <property type="match status" value="1"/>
</dbReference>
<keyword evidence="3" id="KW-0597">Phosphoprotein</keyword>
<feature type="transmembrane region" description="Helical" evidence="17">
    <location>
        <begin position="580"/>
        <end position="601"/>
    </location>
</feature>
<keyword evidence="7" id="KW-0677">Repeat</keyword>
<dbReference type="Gene3D" id="3.30.430.20">
    <property type="entry name" value="Gnk2 domain, C-X8-C-X2-C motif"/>
    <property type="match status" value="2"/>
</dbReference>
<feature type="compositionally biased region" description="Basic and acidic residues" evidence="16">
    <location>
        <begin position="560"/>
        <end position="573"/>
    </location>
</feature>
<dbReference type="GO" id="GO:0006950">
    <property type="term" value="P:response to stress"/>
    <property type="evidence" value="ECO:0007669"/>
    <property type="project" value="UniProtKB-ARBA"/>
</dbReference>
<dbReference type="InterPro" id="IPR002902">
    <property type="entry name" value="GNK2"/>
</dbReference>
<accession>A0A816JTY7</accession>
<feature type="domain" description="Protein kinase" evidence="19">
    <location>
        <begin position="631"/>
        <end position="908"/>
    </location>
</feature>
<evidence type="ECO:0000256" key="16">
    <source>
        <dbReference type="SAM" id="MobiDB-lite"/>
    </source>
</evidence>
<dbReference type="EMBL" id="HG994368">
    <property type="protein sequence ID" value="CAF1861888.1"/>
    <property type="molecule type" value="Genomic_DNA"/>
</dbReference>
<feature type="signal peptide" evidence="18">
    <location>
        <begin position="1"/>
        <end position="23"/>
    </location>
</feature>
<dbReference type="InterPro" id="IPR001245">
    <property type="entry name" value="Ser-Thr/Tyr_kinase_cat_dom"/>
</dbReference>
<dbReference type="PROSITE" id="PS51473">
    <property type="entry name" value="GNK2"/>
    <property type="match status" value="2"/>
</dbReference>
<evidence type="ECO:0000256" key="2">
    <source>
        <dbReference type="ARBA" id="ARBA00022527"/>
    </source>
</evidence>
<reference evidence="21" key="1">
    <citation type="submission" date="2021-01" db="EMBL/GenBank/DDBJ databases">
        <authorList>
            <consortium name="Genoscope - CEA"/>
            <person name="William W."/>
        </authorList>
    </citation>
    <scope>NUCLEOTIDE SEQUENCE</scope>
</reference>
<dbReference type="Gene3D" id="1.10.510.10">
    <property type="entry name" value="Transferase(Phosphotransferase) domain 1"/>
    <property type="match status" value="1"/>
</dbReference>
<feature type="domain" description="Gnk2-homologous" evidence="20">
    <location>
        <begin position="428"/>
        <end position="534"/>
    </location>
</feature>
<feature type="domain" description="Gnk2-homologous" evidence="20">
    <location>
        <begin position="300"/>
        <end position="406"/>
    </location>
</feature>
<dbReference type="GO" id="GO:0005524">
    <property type="term" value="F:ATP binding"/>
    <property type="evidence" value="ECO:0007669"/>
    <property type="project" value="UniProtKB-UniRule"/>
</dbReference>
<dbReference type="PROSITE" id="PS00108">
    <property type="entry name" value="PROTEIN_KINASE_ST"/>
    <property type="match status" value="1"/>
</dbReference>
<evidence type="ECO:0000256" key="4">
    <source>
        <dbReference type="ARBA" id="ARBA00022679"/>
    </source>
</evidence>
<proteinExistence type="predicted"/>
<evidence type="ECO:0000256" key="3">
    <source>
        <dbReference type="ARBA" id="ARBA00022553"/>
    </source>
</evidence>
<keyword evidence="14" id="KW-0325">Glycoprotein</keyword>
<evidence type="ECO:0000313" key="21">
    <source>
        <dbReference type="EMBL" id="CAF1861888.1"/>
    </source>
</evidence>
<feature type="binding site" evidence="15">
    <location>
        <position position="659"/>
    </location>
    <ligand>
        <name>ATP</name>
        <dbReference type="ChEBI" id="CHEBI:30616"/>
    </ligand>
</feature>
<dbReference type="GO" id="GO:0004674">
    <property type="term" value="F:protein serine/threonine kinase activity"/>
    <property type="evidence" value="ECO:0007669"/>
    <property type="project" value="UniProtKB-KW"/>
</dbReference>
<dbReference type="InterPro" id="IPR038408">
    <property type="entry name" value="GNK2_sf"/>
</dbReference>
<dbReference type="Proteomes" id="UP001295469">
    <property type="component" value="Chromosome C04"/>
</dbReference>
<keyword evidence="5 17" id="KW-0812">Transmembrane</keyword>
<evidence type="ECO:0000256" key="14">
    <source>
        <dbReference type="ARBA" id="ARBA00023180"/>
    </source>
</evidence>
<comment type="subcellular location">
    <subcellularLocation>
        <location evidence="1">Membrane</location>
        <topology evidence="1">Single-pass membrane protein</topology>
    </subcellularLocation>
</comment>
<dbReference type="CDD" id="cd23509">
    <property type="entry name" value="Gnk2-like"/>
    <property type="match status" value="2"/>
</dbReference>
<dbReference type="FunFam" id="3.30.200.20:FF:000959">
    <property type="entry name" value="Cysteine-rich receptor-like protein kinase 17"/>
    <property type="match status" value="1"/>
</dbReference>
<dbReference type="InterPro" id="IPR011009">
    <property type="entry name" value="Kinase-like_dom_sf"/>
</dbReference>
<dbReference type="Pfam" id="PF07714">
    <property type="entry name" value="PK_Tyr_Ser-Thr"/>
    <property type="match status" value="1"/>
</dbReference>
<dbReference type="FunFam" id="3.30.430.20:FF:000007">
    <property type="entry name" value="Cysteine-rich receptor-like protein kinase 11"/>
    <property type="match status" value="1"/>
</dbReference>
<keyword evidence="2" id="KW-0723">Serine/threonine-protein kinase</keyword>
<dbReference type="InterPro" id="IPR000719">
    <property type="entry name" value="Prot_kinase_dom"/>
</dbReference>
<dbReference type="InterPro" id="IPR032675">
    <property type="entry name" value="LRR_dom_sf"/>
</dbReference>
<name>A0A816JTY7_BRANA</name>
<dbReference type="AlphaFoldDB" id="A0A816JTY7"/>
<evidence type="ECO:0000256" key="13">
    <source>
        <dbReference type="ARBA" id="ARBA00023170"/>
    </source>
</evidence>
<dbReference type="PANTHER" id="PTHR27002:SF989">
    <property type="entry name" value="CYSTEINE-RICH RECEPTOR-LIKE PROTEIN KINASE 18"/>
    <property type="match status" value="1"/>
</dbReference>
<gene>
    <name evidence="21" type="ORF">DARMORV10_C04P54720.1</name>
</gene>
<evidence type="ECO:0000256" key="11">
    <source>
        <dbReference type="ARBA" id="ARBA00022989"/>
    </source>
</evidence>
<feature type="chain" id="PRO_5032969363" evidence="18">
    <location>
        <begin position="24"/>
        <end position="958"/>
    </location>
</feature>
<dbReference type="CDD" id="cd14066">
    <property type="entry name" value="STKc_IRAK"/>
    <property type="match status" value="1"/>
</dbReference>
<evidence type="ECO:0000256" key="15">
    <source>
        <dbReference type="PROSITE-ProRule" id="PRU10141"/>
    </source>
</evidence>
<evidence type="ECO:0000256" key="12">
    <source>
        <dbReference type="ARBA" id="ARBA00023136"/>
    </source>
</evidence>
<evidence type="ECO:0000256" key="1">
    <source>
        <dbReference type="ARBA" id="ARBA00004167"/>
    </source>
</evidence>